<evidence type="ECO:0000256" key="2">
    <source>
        <dbReference type="ARBA" id="ARBA00022741"/>
    </source>
</evidence>
<evidence type="ECO:0000256" key="6">
    <source>
        <dbReference type="RuleBase" id="RU000304"/>
    </source>
</evidence>
<evidence type="ECO:0000259" key="7">
    <source>
        <dbReference type="PROSITE" id="PS50011"/>
    </source>
</evidence>
<dbReference type="PANTHER" id="PTHR24348">
    <property type="entry name" value="SERINE/THREONINE-PROTEIN KINASE UNC-51-RELATED"/>
    <property type="match status" value="1"/>
</dbReference>
<dbReference type="Proteomes" id="UP000692954">
    <property type="component" value="Unassembled WGS sequence"/>
</dbReference>
<reference evidence="8" key="1">
    <citation type="submission" date="2021-01" db="EMBL/GenBank/DDBJ databases">
        <authorList>
            <consortium name="Genoscope - CEA"/>
            <person name="William W."/>
        </authorList>
    </citation>
    <scope>NUCLEOTIDE SEQUENCE</scope>
</reference>
<dbReference type="InterPro" id="IPR017441">
    <property type="entry name" value="Protein_kinase_ATP_BS"/>
</dbReference>
<keyword evidence="4 5" id="KW-0067">ATP-binding</keyword>
<dbReference type="PROSITE" id="PS50011">
    <property type="entry name" value="PROTEIN_KINASE_DOM"/>
    <property type="match status" value="1"/>
</dbReference>
<keyword evidence="9" id="KW-1185">Reference proteome</keyword>
<dbReference type="GO" id="GO:0010506">
    <property type="term" value="P:regulation of autophagy"/>
    <property type="evidence" value="ECO:0007669"/>
    <property type="project" value="InterPro"/>
</dbReference>
<dbReference type="PROSITE" id="PS00108">
    <property type="entry name" value="PROTEIN_KINASE_ST"/>
    <property type="match status" value="1"/>
</dbReference>
<keyword evidence="2 5" id="KW-0547">Nucleotide-binding</keyword>
<dbReference type="GO" id="GO:0000045">
    <property type="term" value="P:autophagosome assembly"/>
    <property type="evidence" value="ECO:0007669"/>
    <property type="project" value="TreeGrafter"/>
</dbReference>
<sequence length="487" mass="58136">MNNLILKQVRQYQLKSIIGQGSFATVYLGFNEENQKFAIKEIKLDFIDASEESQKLLRYFDQEIEIYQKTKHNNLVCLKEEFTKGDYRYCIFEYCSKGDLNNFTKRNMLNEEEVKIIFTQILAGMKYLYENGIVHRDLKLDNILIDDENIIKIADFGFAKYYQQNDVFNSYCGTPATMAPEILNQQQYDFKCDIWSLGVILYYMIFKKYHWRGNIKSIIDLQRQYQNFTVKFDSSIKFSKQGEDIISRMLTSDRNKRITYEELFSHPWLEGKLDQKQNLLESQYIIQKKLTTITPGQRIGNIIKQQRKVKGEFCNILDQCIKDSKSENIKQKFVNFKKLINQQKFHIKIISNVLSDQQDFKLFDYRYELYDFLFDLYNQCEQENRETAFKEQELINFIERNPLSNGITFTFENLSSIEQIENIKSSIIEEDLNNLEDDTIWKFDRKETNEAKVDLVQWGCEDRVTLSQVEQMYNFHVNKFNNILIKN</sequence>
<gene>
    <name evidence="8" type="ORF">PSON_ATCC_30995.1.T1210049</name>
</gene>
<keyword evidence="3" id="KW-0418">Kinase</keyword>
<dbReference type="OrthoDB" id="28230at2759"/>
<name>A0A8S1QX74_9CILI</name>
<evidence type="ECO:0000256" key="3">
    <source>
        <dbReference type="ARBA" id="ARBA00022777"/>
    </source>
</evidence>
<comment type="caution">
    <text evidence="8">The sequence shown here is derived from an EMBL/GenBank/DDBJ whole genome shotgun (WGS) entry which is preliminary data.</text>
</comment>
<dbReference type="Pfam" id="PF00069">
    <property type="entry name" value="Pkinase"/>
    <property type="match status" value="1"/>
</dbReference>
<comment type="similarity">
    <text evidence="6">Belongs to the protein kinase superfamily.</text>
</comment>
<feature type="domain" description="Protein kinase" evidence="7">
    <location>
        <begin position="12"/>
        <end position="269"/>
    </location>
</feature>
<dbReference type="PANTHER" id="PTHR24348:SF22">
    <property type="entry name" value="NON-SPECIFIC SERINE_THREONINE PROTEIN KINASE"/>
    <property type="match status" value="1"/>
</dbReference>
<dbReference type="GO" id="GO:0005829">
    <property type="term" value="C:cytosol"/>
    <property type="evidence" value="ECO:0007669"/>
    <property type="project" value="TreeGrafter"/>
</dbReference>
<keyword evidence="6" id="KW-0723">Serine/threonine-protein kinase</keyword>
<dbReference type="InterPro" id="IPR045269">
    <property type="entry name" value="Atg1-like"/>
</dbReference>
<evidence type="ECO:0000313" key="8">
    <source>
        <dbReference type="EMBL" id="CAD8119407.1"/>
    </source>
</evidence>
<organism evidence="8 9">
    <name type="scientific">Paramecium sonneborni</name>
    <dbReference type="NCBI Taxonomy" id="65129"/>
    <lineage>
        <taxon>Eukaryota</taxon>
        <taxon>Sar</taxon>
        <taxon>Alveolata</taxon>
        <taxon>Ciliophora</taxon>
        <taxon>Intramacronucleata</taxon>
        <taxon>Oligohymenophorea</taxon>
        <taxon>Peniculida</taxon>
        <taxon>Parameciidae</taxon>
        <taxon>Paramecium</taxon>
    </lineage>
</organism>
<dbReference type="GO" id="GO:0004674">
    <property type="term" value="F:protein serine/threonine kinase activity"/>
    <property type="evidence" value="ECO:0007669"/>
    <property type="project" value="UniProtKB-KW"/>
</dbReference>
<dbReference type="GO" id="GO:0005776">
    <property type="term" value="C:autophagosome"/>
    <property type="evidence" value="ECO:0007669"/>
    <property type="project" value="TreeGrafter"/>
</dbReference>
<dbReference type="InterPro" id="IPR000719">
    <property type="entry name" value="Prot_kinase_dom"/>
</dbReference>
<dbReference type="SMART" id="SM00220">
    <property type="entry name" value="S_TKc"/>
    <property type="match status" value="1"/>
</dbReference>
<dbReference type="EMBL" id="CAJJDN010000121">
    <property type="protein sequence ID" value="CAD8119407.1"/>
    <property type="molecule type" value="Genomic_DNA"/>
</dbReference>
<dbReference type="GO" id="GO:0005524">
    <property type="term" value="F:ATP binding"/>
    <property type="evidence" value="ECO:0007669"/>
    <property type="project" value="UniProtKB-UniRule"/>
</dbReference>
<keyword evidence="1" id="KW-0808">Transferase</keyword>
<dbReference type="AlphaFoldDB" id="A0A8S1QX74"/>
<dbReference type="PROSITE" id="PS00107">
    <property type="entry name" value="PROTEIN_KINASE_ATP"/>
    <property type="match status" value="1"/>
</dbReference>
<dbReference type="GO" id="GO:0016020">
    <property type="term" value="C:membrane"/>
    <property type="evidence" value="ECO:0007669"/>
    <property type="project" value="TreeGrafter"/>
</dbReference>
<protein>
    <recommendedName>
        <fullName evidence="7">Protein kinase domain-containing protein</fullName>
    </recommendedName>
</protein>
<dbReference type="InterPro" id="IPR008271">
    <property type="entry name" value="Ser/Thr_kinase_AS"/>
</dbReference>
<accession>A0A8S1QX74</accession>
<evidence type="ECO:0000256" key="1">
    <source>
        <dbReference type="ARBA" id="ARBA00022679"/>
    </source>
</evidence>
<evidence type="ECO:0000256" key="4">
    <source>
        <dbReference type="ARBA" id="ARBA00022840"/>
    </source>
</evidence>
<feature type="binding site" evidence="5">
    <location>
        <position position="40"/>
    </location>
    <ligand>
        <name>ATP</name>
        <dbReference type="ChEBI" id="CHEBI:30616"/>
    </ligand>
</feature>
<evidence type="ECO:0000313" key="9">
    <source>
        <dbReference type="Proteomes" id="UP000692954"/>
    </source>
</evidence>
<proteinExistence type="inferred from homology"/>
<evidence type="ECO:0000256" key="5">
    <source>
        <dbReference type="PROSITE-ProRule" id="PRU10141"/>
    </source>
</evidence>
<dbReference type="GO" id="GO:0000407">
    <property type="term" value="C:phagophore assembly site"/>
    <property type="evidence" value="ECO:0007669"/>
    <property type="project" value="TreeGrafter"/>
</dbReference>